<proteinExistence type="predicted"/>
<keyword evidence="2" id="KW-1185">Reference proteome</keyword>
<organism evidence="1 2">
    <name type="scientific">Avena sativa</name>
    <name type="common">Oat</name>
    <dbReference type="NCBI Taxonomy" id="4498"/>
    <lineage>
        <taxon>Eukaryota</taxon>
        <taxon>Viridiplantae</taxon>
        <taxon>Streptophyta</taxon>
        <taxon>Embryophyta</taxon>
        <taxon>Tracheophyta</taxon>
        <taxon>Spermatophyta</taxon>
        <taxon>Magnoliopsida</taxon>
        <taxon>Liliopsida</taxon>
        <taxon>Poales</taxon>
        <taxon>Poaceae</taxon>
        <taxon>BOP clade</taxon>
        <taxon>Pooideae</taxon>
        <taxon>Poodae</taxon>
        <taxon>Poeae</taxon>
        <taxon>Poeae Chloroplast Group 1 (Aveneae type)</taxon>
        <taxon>Aveninae</taxon>
        <taxon>Avena</taxon>
    </lineage>
</organism>
<dbReference type="EnsemblPlants" id="AVESA.00010b.r2.6CG1125340.1">
    <property type="protein sequence ID" value="AVESA.00010b.r2.6CG1125340.1.CDS.1"/>
    <property type="gene ID" value="AVESA.00010b.r2.6CG1125340"/>
</dbReference>
<accession>A0ACD5Z420</accession>
<reference evidence="1" key="1">
    <citation type="submission" date="2021-05" db="EMBL/GenBank/DDBJ databases">
        <authorList>
            <person name="Scholz U."/>
            <person name="Mascher M."/>
            <person name="Fiebig A."/>
        </authorList>
    </citation>
    <scope>NUCLEOTIDE SEQUENCE [LARGE SCALE GENOMIC DNA]</scope>
</reference>
<dbReference type="Proteomes" id="UP001732700">
    <property type="component" value="Chromosome 6C"/>
</dbReference>
<reference evidence="1" key="2">
    <citation type="submission" date="2025-09" db="UniProtKB">
        <authorList>
            <consortium name="EnsemblPlants"/>
        </authorList>
    </citation>
    <scope>IDENTIFICATION</scope>
</reference>
<sequence length="168" mass="18119">MKANGSTSRSSSLTCNLQVPVGRVAAEDGPTQPQTATCCTALHRGPGSTHTRFAPIRTPGSAAMRDDDAIEEEEEEAEDGEGHQHQQQQQQQQPAKKMSKTPTRKAAEATKLMIKKMVRKCKSSVADVDASRIAAAADTGTPSRLQRSAAVRRDWSFEDLHGARNHAA</sequence>
<protein>
    <submittedName>
        <fullName evidence="1">Uncharacterized protein</fullName>
    </submittedName>
</protein>
<evidence type="ECO:0000313" key="1">
    <source>
        <dbReference type="EnsemblPlants" id="AVESA.00010b.r2.6CG1125340.1.CDS.1"/>
    </source>
</evidence>
<evidence type="ECO:0000313" key="2">
    <source>
        <dbReference type="Proteomes" id="UP001732700"/>
    </source>
</evidence>
<name>A0ACD5Z420_AVESA</name>